<dbReference type="AlphaFoldDB" id="A0A3M7R717"/>
<evidence type="ECO:0000313" key="8">
    <source>
        <dbReference type="EMBL" id="RNA19422.1"/>
    </source>
</evidence>
<accession>A0A3M7R717</accession>
<dbReference type="OrthoDB" id="10045676at2759"/>
<dbReference type="InterPro" id="IPR007648">
    <property type="entry name" value="ATPase_inhibitor_mt"/>
</dbReference>
<dbReference type="SUPFAM" id="SSF64602">
    <property type="entry name" value="F1 ATPase inhibitor, IF1, C-terminal domain"/>
    <property type="match status" value="1"/>
</dbReference>
<evidence type="ECO:0000256" key="6">
    <source>
        <dbReference type="SAM" id="Coils"/>
    </source>
</evidence>
<evidence type="ECO:0000256" key="2">
    <source>
        <dbReference type="ARBA" id="ARBA00010901"/>
    </source>
</evidence>
<evidence type="ECO:0000256" key="4">
    <source>
        <dbReference type="ARBA" id="ARBA00023054"/>
    </source>
</evidence>
<dbReference type="Gene3D" id="1.20.5.500">
    <property type="entry name" value="Single helix bin"/>
    <property type="match status" value="1"/>
</dbReference>
<dbReference type="GO" id="GO:0005739">
    <property type="term" value="C:mitochondrion"/>
    <property type="evidence" value="ECO:0007669"/>
    <property type="project" value="UniProtKB-SubCell"/>
</dbReference>
<comment type="subcellular location">
    <subcellularLocation>
        <location evidence="1">Mitochondrion</location>
    </subcellularLocation>
</comment>
<dbReference type="STRING" id="10195.A0A3M7R717"/>
<evidence type="ECO:0000256" key="3">
    <source>
        <dbReference type="ARBA" id="ARBA00022946"/>
    </source>
</evidence>
<dbReference type="Pfam" id="PF04568">
    <property type="entry name" value="IATP"/>
    <property type="match status" value="1"/>
</dbReference>
<gene>
    <name evidence="8" type="ORF">BpHYR1_030221</name>
</gene>
<organism evidence="8 9">
    <name type="scientific">Brachionus plicatilis</name>
    <name type="common">Marine rotifer</name>
    <name type="synonym">Brachionus muelleri</name>
    <dbReference type="NCBI Taxonomy" id="10195"/>
    <lineage>
        <taxon>Eukaryota</taxon>
        <taxon>Metazoa</taxon>
        <taxon>Spiralia</taxon>
        <taxon>Gnathifera</taxon>
        <taxon>Rotifera</taxon>
        <taxon>Eurotatoria</taxon>
        <taxon>Monogononta</taxon>
        <taxon>Pseudotrocha</taxon>
        <taxon>Ploima</taxon>
        <taxon>Brachionidae</taxon>
        <taxon>Brachionus</taxon>
    </lineage>
</organism>
<dbReference type="GO" id="GO:0042030">
    <property type="term" value="F:ATPase inhibitor activity"/>
    <property type="evidence" value="ECO:0007669"/>
    <property type="project" value="InterPro"/>
</dbReference>
<comment type="similarity">
    <text evidence="2">Belongs to the ATPase inhibitor family.</text>
</comment>
<feature type="region of interest" description="Disordered" evidence="7">
    <location>
        <begin position="97"/>
        <end position="117"/>
    </location>
</feature>
<comment type="caution">
    <text evidence="8">The sequence shown here is derived from an EMBL/GenBank/DDBJ whole genome shotgun (WGS) entry which is preliminary data.</text>
</comment>
<evidence type="ECO:0000256" key="1">
    <source>
        <dbReference type="ARBA" id="ARBA00004173"/>
    </source>
</evidence>
<dbReference type="PANTHER" id="PTHR48417:SF1">
    <property type="entry name" value="ATP SYNTHASE F1 SUBUNIT EPSILON"/>
    <property type="match status" value="1"/>
</dbReference>
<proteinExistence type="inferred from homology"/>
<feature type="coiled-coil region" evidence="6">
    <location>
        <begin position="67"/>
        <end position="94"/>
    </location>
</feature>
<keyword evidence="4 6" id="KW-0175">Coiled coil</keyword>
<sequence>MSLCKINSLRLVALRSFSIRGPLAGHGDIGSGAGRGGGTGGSIREAGGKFGEREAAFENAYFKKLEAEQLESLRKRHDEEIKHHEMEIQRHLDAIKRHREHQDEIHKVNKKREKNDD</sequence>
<name>A0A3M7R717_BRAPC</name>
<dbReference type="PANTHER" id="PTHR48417">
    <property type="entry name" value="ATP SYNTHASE F1 SUBUNIT EPSILON"/>
    <property type="match status" value="1"/>
</dbReference>
<dbReference type="Proteomes" id="UP000276133">
    <property type="component" value="Unassembled WGS sequence"/>
</dbReference>
<protein>
    <submittedName>
        <fullName evidence="8">ATPase mitochondrial</fullName>
    </submittedName>
</protein>
<evidence type="ECO:0000256" key="5">
    <source>
        <dbReference type="ARBA" id="ARBA00023128"/>
    </source>
</evidence>
<keyword evidence="9" id="KW-1185">Reference proteome</keyword>
<feature type="region of interest" description="Disordered" evidence="7">
    <location>
        <begin position="24"/>
        <end position="47"/>
    </location>
</feature>
<dbReference type="EMBL" id="REGN01004046">
    <property type="protein sequence ID" value="RNA19422.1"/>
    <property type="molecule type" value="Genomic_DNA"/>
</dbReference>
<reference evidence="8 9" key="1">
    <citation type="journal article" date="2018" name="Sci. Rep.">
        <title>Genomic signatures of local adaptation to the degree of environmental predictability in rotifers.</title>
        <authorList>
            <person name="Franch-Gras L."/>
            <person name="Hahn C."/>
            <person name="Garcia-Roger E.M."/>
            <person name="Carmona M.J."/>
            <person name="Serra M."/>
            <person name="Gomez A."/>
        </authorList>
    </citation>
    <scope>NUCLEOTIDE SEQUENCE [LARGE SCALE GENOMIC DNA]</scope>
    <source>
        <strain evidence="8">HYR1</strain>
    </source>
</reference>
<keyword evidence="5" id="KW-0496">Mitochondrion</keyword>
<evidence type="ECO:0000256" key="7">
    <source>
        <dbReference type="SAM" id="MobiDB-lite"/>
    </source>
</evidence>
<feature type="compositionally biased region" description="Gly residues" evidence="7">
    <location>
        <begin position="27"/>
        <end position="41"/>
    </location>
</feature>
<evidence type="ECO:0000313" key="9">
    <source>
        <dbReference type="Proteomes" id="UP000276133"/>
    </source>
</evidence>
<keyword evidence="3" id="KW-0809">Transit peptide</keyword>